<evidence type="ECO:0000256" key="4">
    <source>
        <dbReference type="ARBA" id="ARBA00022840"/>
    </source>
</evidence>
<dbReference type="WBParaSite" id="PDA_v2.g29821.t1">
    <property type="protein sequence ID" value="PDA_v2.g29821.t1"/>
    <property type="gene ID" value="PDA_v2.g29821"/>
</dbReference>
<evidence type="ECO:0000256" key="6">
    <source>
        <dbReference type="ARBA" id="ARBA00038999"/>
    </source>
</evidence>
<sequence length="125" mass="15029">MDFEEAKVFNRLICEIDTHLKYPSHVDEEANQLIRFYGFGIDELEVNFCTEYMDRNLRSIRNHIREKQKFFPFELLQYFAVVLVEGLDYLKTKFNIIHRDIKPDNILYSKTANKIKLADFEISRT</sequence>
<evidence type="ECO:0000259" key="7">
    <source>
        <dbReference type="PROSITE" id="PS50011"/>
    </source>
</evidence>
<dbReference type="GO" id="GO:0004708">
    <property type="term" value="F:MAP kinase kinase activity"/>
    <property type="evidence" value="ECO:0007669"/>
    <property type="project" value="UniProtKB-EC"/>
</dbReference>
<dbReference type="GO" id="GO:0005524">
    <property type="term" value="F:ATP binding"/>
    <property type="evidence" value="ECO:0007669"/>
    <property type="project" value="UniProtKB-KW"/>
</dbReference>
<dbReference type="Proteomes" id="UP000887578">
    <property type="component" value="Unplaced"/>
</dbReference>
<dbReference type="PANTHER" id="PTHR48013">
    <property type="entry name" value="DUAL SPECIFICITY MITOGEN-ACTIVATED PROTEIN KINASE KINASE 5-RELATED"/>
    <property type="match status" value="1"/>
</dbReference>
<dbReference type="PROSITE" id="PS00108">
    <property type="entry name" value="PROTEIN_KINASE_ST"/>
    <property type="match status" value="1"/>
</dbReference>
<comment type="similarity">
    <text evidence="5">Belongs to the protein kinase superfamily. STE Ser/Thr protein kinase family. MAP kinase kinase subfamily.</text>
</comment>
<evidence type="ECO:0000313" key="9">
    <source>
        <dbReference type="WBParaSite" id="PDA_v2.g29821.t1"/>
    </source>
</evidence>
<keyword evidence="2" id="KW-0547">Nucleotide-binding</keyword>
<dbReference type="PANTHER" id="PTHR48013:SF28">
    <property type="entry name" value="DUAL SPECIFICITY MITOGEN-ACTIVATED PROTEIN KINASE KINASE SEK-1"/>
    <property type="match status" value="1"/>
</dbReference>
<proteinExistence type="inferred from homology"/>
<evidence type="ECO:0000313" key="8">
    <source>
        <dbReference type="Proteomes" id="UP000887578"/>
    </source>
</evidence>
<evidence type="ECO:0000256" key="1">
    <source>
        <dbReference type="ARBA" id="ARBA00022679"/>
    </source>
</evidence>
<keyword evidence="8" id="KW-1185">Reference proteome</keyword>
<keyword evidence="1" id="KW-0808">Transferase</keyword>
<name>A0A914QDK5_9BILA</name>
<keyword evidence="3" id="KW-0418">Kinase</keyword>
<organism evidence="8 9">
    <name type="scientific">Panagrolaimus davidi</name>
    <dbReference type="NCBI Taxonomy" id="227884"/>
    <lineage>
        <taxon>Eukaryota</taxon>
        <taxon>Metazoa</taxon>
        <taxon>Ecdysozoa</taxon>
        <taxon>Nematoda</taxon>
        <taxon>Chromadorea</taxon>
        <taxon>Rhabditida</taxon>
        <taxon>Tylenchina</taxon>
        <taxon>Panagrolaimomorpha</taxon>
        <taxon>Panagrolaimoidea</taxon>
        <taxon>Panagrolaimidae</taxon>
        <taxon>Panagrolaimus</taxon>
    </lineage>
</organism>
<dbReference type="InterPro" id="IPR008271">
    <property type="entry name" value="Ser/Thr_kinase_AS"/>
</dbReference>
<dbReference type="AlphaFoldDB" id="A0A914QDK5"/>
<dbReference type="PROSITE" id="PS50011">
    <property type="entry name" value="PROTEIN_KINASE_DOM"/>
    <property type="match status" value="1"/>
</dbReference>
<dbReference type="SUPFAM" id="SSF56112">
    <property type="entry name" value="Protein kinase-like (PK-like)"/>
    <property type="match status" value="1"/>
</dbReference>
<dbReference type="GO" id="GO:0051403">
    <property type="term" value="P:stress-activated MAPK cascade"/>
    <property type="evidence" value="ECO:0007669"/>
    <property type="project" value="TreeGrafter"/>
</dbReference>
<dbReference type="InterPro" id="IPR011009">
    <property type="entry name" value="Kinase-like_dom_sf"/>
</dbReference>
<dbReference type="InterPro" id="IPR000719">
    <property type="entry name" value="Prot_kinase_dom"/>
</dbReference>
<reference evidence="9" key="1">
    <citation type="submission" date="2022-11" db="UniProtKB">
        <authorList>
            <consortium name="WormBaseParasite"/>
        </authorList>
    </citation>
    <scope>IDENTIFICATION</scope>
</reference>
<evidence type="ECO:0000256" key="3">
    <source>
        <dbReference type="ARBA" id="ARBA00022777"/>
    </source>
</evidence>
<dbReference type="Gene3D" id="1.10.510.10">
    <property type="entry name" value="Transferase(Phosphotransferase) domain 1"/>
    <property type="match status" value="1"/>
</dbReference>
<feature type="domain" description="Protein kinase" evidence="7">
    <location>
        <begin position="1"/>
        <end position="125"/>
    </location>
</feature>
<dbReference type="Pfam" id="PF00069">
    <property type="entry name" value="Pkinase"/>
    <property type="match status" value="1"/>
</dbReference>
<dbReference type="EC" id="2.7.12.2" evidence="6"/>
<keyword evidence="4" id="KW-0067">ATP-binding</keyword>
<protein>
    <recommendedName>
        <fullName evidence="6">mitogen-activated protein kinase kinase</fullName>
        <ecNumber evidence="6">2.7.12.2</ecNumber>
    </recommendedName>
</protein>
<accession>A0A914QDK5</accession>
<evidence type="ECO:0000256" key="5">
    <source>
        <dbReference type="ARBA" id="ARBA00038035"/>
    </source>
</evidence>
<evidence type="ECO:0000256" key="2">
    <source>
        <dbReference type="ARBA" id="ARBA00022741"/>
    </source>
</evidence>